<keyword evidence="11" id="KW-0479">Metal-binding</keyword>
<keyword evidence="8 10" id="KW-0406">Ion transport</keyword>
<feature type="transmembrane region" description="Helical" evidence="12">
    <location>
        <begin position="134"/>
        <end position="154"/>
    </location>
</feature>
<reference evidence="13 14" key="1">
    <citation type="submission" date="2018-01" db="EMBL/GenBank/DDBJ databases">
        <title>Genomic Encyclopedia of Archaeal and Bacterial Type Strains, Phase II (KMG-II): from individual species to whole genera.</title>
        <authorList>
            <person name="Goeker M."/>
        </authorList>
    </citation>
    <scope>NUCLEOTIDE SEQUENCE [LARGE SCALE GENOMIC DNA]</scope>
    <source>
        <strain evidence="13 14">DSM 12048</strain>
    </source>
</reference>
<evidence type="ECO:0000256" key="2">
    <source>
        <dbReference type="ARBA" id="ARBA00022448"/>
    </source>
</evidence>
<feature type="binding site" evidence="11">
    <location>
        <position position="432"/>
    </location>
    <ligand>
        <name>K(+)</name>
        <dbReference type="ChEBI" id="CHEBI:29103"/>
    </ligand>
</feature>
<keyword evidence="4 10" id="KW-0633">Potassium transport</keyword>
<feature type="transmembrane region" description="Helical" evidence="12">
    <location>
        <begin position="72"/>
        <end position="92"/>
    </location>
</feature>
<feature type="binding site" evidence="11">
    <location>
        <position position="315"/>
    </location>
    <ligand>
        <name>K(+)</name>
        <dbReference type="ChEBI" id="CHEBI:29103"/>
    </ligand>
</feature>
<dbReference type="Pfam" id="PF02386">
    <property type="entry name" value="TrkH"/>
    <property type="match status" value="1"/>
</dbReference>
<dbReference type="InterPro" id="IPR003445">
    <property type="entry name" value="Cat_transpt"/>
</dbReference>
<feature type="binding site" evidence="11">
    <location>
        <position position="431"/>
    </location>
    <ligand>
        <name>K(+)</name>
        <dbReference type="ChEBI" id="CHEBI:29103"/>
    </ligand>
</feature>
<dbReference type="PIRSF" id="PIRSF006247">
    <property type="entry name" value="TrkH"/>
    <property type="match status" value="1"/>
</dbReference>
<comment type="function">
    <text evidence="10">Low-affinity potassium transport system. Interacts with Trk system potassium uptake protein TrkA.</text>
</comment>
<dbReference type="AlphaFoldDB" id="A0A2S5JHX8"/>
<proteinExistence type="inferred from homology"/>
<keyword evidence="7 12" id="KW-1133">Transmembrane helix</keyword>
<comment type="caution">
    <text evidence="13">The sequence shown here is derived from an EMBL/GenBank/DDBJ whole genome shotgun (WGS) entry which is preliminary data.</text>
</comment>
<feature type="transmembrane region" description="Helical" evidence="12">
    <location>
        <begin position="40"/>
        <end position="60"/>
    </location>
</feature>
<comment type="subcellular location">
    <subcellularLocation>
        <location evidence="10">Cell inner membrane</location>
        <topology evidence="10">Multi-pass membrane protein</topology>
    </subcellularLocation>
    <subcellularLocation>
        <location evidence="1">Cell membrane</location>
        <topology evidence="1">Multi-pass membrane protein</topology>
    </subcellularLocation>
</comment>
<evidence type="ECO:0000256" key="6">
    <source>
        <dbReference type="ARBA" id="ARBA00022958"/>
    </source>
</evidence>
<keyword evidence="5 12" id="KW-0812">Transmembrane</keyword>
<feature type="transmembrane region" description="Helical" evidence="12">
    <location>
        <begin position="271"/>
        <end position="291"/>
    </location>
</feature>
<feature type="transmembrane region" description="Helical" evidence="12">
    <location>
        <begin position="7"/>
        <end position="28"/>
    </location>
</feature>
<evidence type="ECO:0000256" key="9">
    <source>
        <dbReference type="ARBA" id="ARBA00023136"/>
    </source>
</evidence>
<evidence type="ECO:0000256" key="1">
    <source>
        <dbReference type="ARBA" id="ARBA00004651"/>
    </source>
</evidence>
<evidence type="ECO:0000313" key="14">
    <source>
        <dbReference type="Proteomes" id="UP000239736"/>
    </source>
</evidence>
<keyword evidence="3 10" id="KW-1003">Cell membrane</keyword>
<feature type="binding site" evidence="11">
    <location>
        <position position="112"/>
    </location>
    <ligand>
        <name>K(+)</name>
        <dbReference type="ChEBI" id="CHEBI:29103"/>
    </ligand>
</feature>
<evidence type="ECO:0000256" key="10">
    <source>
        <dbReference type="PIRNR" id="PIRNR006247"/>
    </source>
</evidence>
<dbReference type="OrthoDB" id="9810952at2"/>
<evidence type="ECO:0000256" key="7">
    <source>
        <dbReference type="ARBA" id="ARBA00022989"/>
    </source>
</evidence>
<dbReference type="PANTHER" id="PTHR32024:SF3">
    <property type="entry name" value="TRK SYSTEM POTASSIUM UPTAKE PROTEIN"/>
    <property type="match status" value="1"/>
</dbReference>
<dbReference type="GO" id="GO:0015379">
    <property type="term" value="F:potassium:chloride symporter activity"/>
    <property type="evidence" value="ECO:0007669"/>
    <property type="project" value="InterPro"/>
</dbReference>
<dbReference type="InterPro" id="IPR004772">
    <property type="entry name" value="TrkH"/>
</dbReference>
<name>A0A2S5JHX8_9RHOB</name>
<feature type="binding site" evidence="11">
    <location>
        <position position="113"/>
    </location>
    <ligand>
        <name>K(+)</name>
        <dbReference type="ChEBI" id="CHEBI:29103"/>
    </ligand>
</feature>
<sequence length="482" mass="51222">MMDLRPVVYVIGLLTCVLGATMVVPMGVDIAERNGHWPAFAESAMISLVVGGALAVASANGPRDRLTLQQSFLLATGVWVVLPLFGALPMILGATDARAVDAIFEAMSGLTTTGSTVFTGLDALPRGLLLWRSMLQWFGGIGIVIVAMVFLPELRVGGMQIFRSEAFDTGGKILPRAAEIASRITAIYVGLTVLCTLAYIAVGMDGFQAINHALTTMSTGGFSTGDASFGAYQGLPEYVASVFMVLASLPFVLYVQAMAGRLRPLWQDPQVRGFLQVIAVLVAVITAYRIVANGDHFEHALREALFNVTSIITGTGYASVDYQLWGGFPVVLFFFIGLIGGCAGSTCCSVKIFRYQLLFASIRVAVRRIHAPHCVLTPRYAGQPVGEEIMSSVMSFFGVFVLALGLFAVALGLTGLDFTTALSGAATAIANVGPGLGDTIGPAGNFATLNDAAKWILTFAMLLGRLELLVVLVLFLPRFWRA</sequence>
<dbReference type="GO" id="GO:0046872">
    <property type="term" value="F:metal ion binding"/>
    <property type="evidence" value="ECO:0007669"/>
    <property type="project" value="UniProtKB-KW"/>
</dbReference>
<comment type="similarity">
    <text evidence="10">Belongs to the TrkH potassium transport family.</text>
</comment>
<feature type="binding site" evidence="11">
    <location>
        <position position="220"/>
    </location>
    <ligand>
        <name>K(+)</name>
        <dbReference type="ChEBI" id="CHEBI:29103"/>
    </ligand>
</feature>
<gene>
    <name evidence="13" type="ORF">LV82_01176</name>
</gene>
<dbReference type="PANTHER" id="PTHR32024">
    <property type="entry name" value="TRK SYSTEM POTASSIUM UPTAKE PROTEIN TRKG-RELATED"/>
    <property type="match status" value="1"/>
</dbReference>
<organism evidence="13 14">
    <name type="scientific">Albidovulum inexpectatum</name>
    <dbReference type="NCBI Taxonomy" id="196587"/>
    <lineage>
        <taxon>Bacteria</taxon>
        <taxon>Pseudomonadati</taxon>
        <taxon>Pseudomonadota</taxon>
        <taxon>Alphaproteobacteria</taxon>
        <taxon>Rhodobacterales</taxon>
        <taxon>Paracoccaceae</taxon>
        <taxon>Albidovulum</taxon>
    </lineage>
</organism>
<feature type="transmembrane region" description="Helical" evidence="12">
    <location>
        <begin position="455"/>
        <end position="476"/>
    </location>
</feature>
<evidence type="ECO:0000256" key="11">
    <source>
        <dbReference type="PIRSR" id="PIRSR006247-1"/>
    </source>
</evidence>
<protein>
    <recommendedName>
        <fullName evidence="10">Trk system potassium uptake protein</fullName>
    </recommendedName>
</protein>
<feature type="transmembrane region" description="Helical" evidence="12">
    <location>
        <begin position="238"/>
        <end position="259"/>
    </location>
</feature>
<feature type="transmembrane region" description="Helical" evidence="12">
    <location>
        <begin position="180"/>
        <end position="202"/>
    </location>
</feature>
<evidence type="ECO:0000256" key="4">
    <source>
        <dbReference type="ARBA" id="ARBA00022538"/>
    </source>
</evidence>
<evidence type="ECO:0000256" key="5">
    <source>
        <dbReference type="ARBA" id="ARBA00022692"/>
    </source>
</evidence>
<feature type="transmembrane region" description="Helical" evidence="12">
    <location>
        <begin position="393"/>
        <end position="413"/>
    </location>
</feature>
<accession>A0A2S5JHX8</accession>
<evidence type="ECO:0000256" key="12">
    <source>
        <dbReference type="SAM" id="Phobius"/>
    </source>
</evidence>
<evidence type="ECO:0000256" key="8">
    <source>
        <dbReference type="ARBA" id="ARBA00023065"/>
    </source>
</evidence>
<dbReference type="Proteomes" id="UP000239736">
    <property type="component" value="Unassembled WGS sequence"/>
</dbReference>
<dbReference type="RefSeq" id="WP_104069922.1">
    <property type="nucleotide sequence ID" value="NZ_PRDS01000003.1"/>
</dbReference>
<keyword evidence="14" id="KW-1185">Reference proteome</keyword>
<keyword evidence="10" id="KW-0997">Cell inner membrane</keyword>
<keyword evidence="9 10" id="KW-0472">Membrane</keyword>
<dbReference type="GO" id="GO:0005886">
    <property type="term" value="C:plasma membrane"/>
    <property type="evidence" value="ECO:0007669"/>
    <property type="project" value="UniProtKB-SubCell"/>
</dbReference>
<keyword evidence="2 10" id="KW-0813">Transport</keyword>
<evidence type="ECO:0000256" key="3">
    <source>
        <dbReference type="ARBA" id="ARBA00022475"/>
    </source>
</evidence>
<feature type="transmembrane region" description="Helical" evidence="12">
    <location>
        <begin position="330"/>
        <end position="353"/>
    </location>
</feature>
<keyword evidence="6 10" id="KW-0630">Potassium</keyword>
<evidence type="ECO:0000313" key="13">
    <source>
        <dbReference type="EMBL" id="PPB81134.1"/>
    </source>
</evidence>
<dbReference type="EMBL" id="PRDS01000003">
    <property type="protein sequence ID" value="PPB81134.1"/>
    <property type="molecule type" value="Genomic_DNA"/>
</dbReference>